<feature type="domain" description="U1-type" evidence="2">
    <location>
        <begin position="226"/>
        <end position="261"/>
    </location>
</feature>
<reference evidence="3 4" key="1">
    <citation type="submission" date="2008-07" db="EMBL/GenBank/DDBJ databases">
        <authorList>
            <person name="El-Sayed N."/>
            <person name="Caler E."/>
            <person name="Inman J."/>
            <person name="Amedeo P."/>
            <person name="Hass B."/>
            <person name="Wortman J."/>
        </authorList>
    </citation>
    <scope>NUCLEOTIDE SEQUENCE [LARGE SCALE GENOMIC DNA]</scope>
    <source>
        <strain evidence="4">ATCC 50983 / TXsc</strain>
    </source>
</reference>
<dbReference type="InterPro" id="IPR003604">
    <property type="entry name" value="Matrin/U1-like-C_Znf_C2H2"/>
</dbReference>
<dbReference type="GO" id="GO:0003676">
    <property type="term" value="F:nucleic acid binding"/>
    <property type="evidence" value="ECO:0007669"/>
    <property type="project" value="InterPro"/>
</dbReference>
<gene>
    <name evidence="3" type="ORF">Pmar_PMAR002920</name>
</gene>
<proteinExistence type="predicted"/>
<dbReference type="GO" id="GO:0008270">
    <property type="term" value="F:zinc ion binding"/>
    <property type="evidence" value="ECO:0007669"/>
    <property type="project" value="InterPro"/>
</dbReference>
<sequence>MGRKDDRRSRSKSHENKWRPPKEESPSDDEGENQEPGFLGSLTAEERLELEKRKDEAGLKQYAKAFIEKEKRDQWEQNQKWQERRSHRAVVAASAKEERVMKENYVIYTGEKGEENYVEGEEAGWYYCRLCRKKSATFEMLEMHIGSKDHAKRVGCPEWYVDDVLPSRPAGESSTSNGSAAVRGSDDLYATAAVRGKEGEKASDGSKILARGDVSLGWPQYLCVCENGWWCELCDSAMICAEASVESHLQGQRHQKNCDGNKLPRYRPGGGAEQAKIVFDVDAHLGKKKASWPPYIDIVDNGEYKEWKCGLCGTTLWDDDCVDQHLVSKRHQKNLGGNIGFVREGRPRVPAVHFPPSAIPRPLVQAKSVVPLPPGGPRAAPRVAVPPGGPTSYLPRAGGPTGVPGSAWGRPLGHQSASPPEPPMRQDMALMDERAIEEEEARLLNKFEFITDGELVCQLCCHDLGRMAECDTFTTGEQFEKHRQSKPHQRHVLALTQAHLDYYQLFCDTSGYRRIYAMNHRTGEIVLDQYFMREPRKLAEMPKALSLIHGVSELPQGMVICKAVPKGFTGFEYYLEESPGRLQFDDWRKNKDKRLPLLEKIALRIQNGEMV</sequence>
<accession>C5LQW5</accession>
<feature type="compositionally biased region" description="Low complexity" evidence="1">
    <location>
        <begin position="377"/>
        <end position="386"/>
    </location>
</feature>
<feature type="domain" description="U1-type" evidence="2">
    <location>
        <begin position="304"/>
        <end position="338"/>
    </location>
</feature>
<dbReference type="SMART" id="SM00451">
    <property type="entry name" value="ZnF_U1"/>
    <property type="match status" value="3"/>
</dbReference>
<dbReference type="SUPFAM" id="SSF57667">
    <property type="entry name" value="beta-beta-alpha zinc fingers"/>
    <property type="match status" value="2"/>
</dbReference>
<feature type="compositionally biased region" description="Basic and acidic residues" evidence="1">
    <location>
        <begin position="1"/>
        <end position="25"/>
    </location>
</feature>
<protein>
    <recommendedName>
        <fullName evidence="2">U1-type domain-containing protein</fullName>
    </recommendedName>
</protein>
<keyword evidence="4" id="KW-1185">Reference proteome</keyword>
<dbReference type="InterPro" id="IPR036236">
    <property type="entry name" value="Znf_C2H2_sf"/>
</dbReference>
<feature type="region of interest" description="Disordered" evidence="1">
    <location>
        <begin position="1"/>
        <end position="43"/>
    </location>
</feature>
<feature type="region of interest" description="Disordered" evidence="1">
    <location>
        <begin position="373"/>
        <end position="424"/>
    </location>
</feature>
<dbReference type="EMBL" id="GG684654">
    <property type="protein sequence ID" value="EER00850.1"/>
    <property type="molecule type" value="Genomic_DNA"/>
</dbReference>
<dbReference type="OMA" id="VICKAVP"/>
<organism evidence="4">
    <name type="scientific">Perkinsus marinus (strain ATCC 50983 / TXsc)</name>
    <dbReference type="NCBI Taxonomy" id="423536"/>
    <lineage>
        <taxon>Eukaryota</taxon>
        <taxon>Sar</taxon>
        <taxon>Alveolata</taxon>
        <taxon>Perkinsozoa</taxon>
        <taxon>Perkinsea</taxon>
        <taxon>Perkinsida</taxon>
        <taxon>Perkinsidae</taxon>
        <taxon>Perkinsus</taxon>
    </lineage>
</organism>
<evidence type="ECO:0000259" key="2">
    <source>
        <dbReference type="SMART" id="SM00451"/>
    </source>
</evidence>
<evidence type="ECO:0000313" key="3">
    <source>
        <dbReference type="EMBL" id="EER00850.1"/>
    </source>
</evidence>
<dbReference type="AlphaFoldDB" id="C5LQW5"/>
<dbReference type="OrthoDB" id="463972at2759"/>
<dbReference type="InParanoid" id="C5LQW5"/>
<dbReference type="Proteomes" id="UP000007800">
    <property type="component" value="Unassembled WGS sequence"/>
</dbReference>
<evidence type="ECO:0000313" key="4">
    <source>
        <dbReference type="Proteomes" id="UP000007800"/>
    </source>
</evidence>
<dbReference type="GeneID" id="9044040"/>
<feature type="domain" description="U1-type" evidence="2">
    <location>
        <begin position="123"/>
        <end position="157"/>
    </location>
</feature>
<dbReference type="RefSeq" id="XP_002768132.1">
    <property type="nucleotide sequence ID" value="XM_002768086.1"/>
</dbReference>
<evidence type="ECO:0000256" key="1">
    <source>
        <dbReference type="SAM" id="MobiDB-lite"/>
    </source>
</evidence>
<name>C5LQW5_PERM5</name>